<evidence type="ECO:0000313" key="1">
    <source>
        <dbReference type="EMBL" id="AIF84578.1"/>
    </source>
</evidence>
<dbReference type="GeneID" id="43502651"/>
<organism evidence="1 2">
    <name type="scientific">Candidatus Nitrososphaera evergladensis SR1</name>
    <dbReference type="NCBI Taxonomy" id="1459636"/>
    <lineage>
        <taxon>Archaea</taxon>
        <taxon>Nitrososphaerota</taxon>
        <taxon>Nitrososphaeria</taxon>
        <taxon>Nitrososphaerales</taxon>
        <taxon>Nitrososphaeraceae</taxon>
        <taxon>Nitrososphaera</taxon>
    </lineage>
</organism>
<sequence>MSEEDPRRTALYQRLQVLGVNVSKIKDMEITLEALLELTERLEEIIQTDKF</sequence>
<dbReference type="KEGG" id="nev:NTE_02531"/>
<dbReference type="Proteomes" id="UP000028194">
    <property type="component" value="Chromosome"/>
</dbReference>
<evidence type="ECO:0000313" key="2">
    <source>
        <dbReference type="Proteomes" id="UP000028194"/>
    </source>
</evidence>
<keyword evidence="2" id="KW-1185">Reference proteome</keyword>
<accession>A0A075MTV8</accession>
<dbReference type="RefSeq" id="WP_158385488.1">
    <property type="nucleotide sequence ID" value="NZ_CP007174.1"/>
</dbReference>
<dbReference type="HOGENOM" id="CLU_3093926_0_0_2"/>
<proteinExistence type="predicted"/>
<dbReference type="EMBL" id="CP007174">
    <property type="protein sequence ID" value="AIF84578.1"/>
    <property type="molecule type" value="Genomic_DNA"/>
</dbReference>
<dbReference type="AlphaFoldDB" id="A0A075MTV8"/>
<name>A0A075MTV8_9ARCH</name>
<reference evidence="1 2" key="1">
    <citation type="journal article" date="2014" name="PLoS ONE">
        <title>Genome Sequence of Candidatus Nitrososphaera evergladensis from Group I.1b Enriched from Everglades Soil Reveals Novel Genomic Features of the Ammonia-Oxidizing Archaea.</title>
        <authorList>
            <person name="Zhalnina K.V."/>
            <person name="Dias R."/>
            <person name="Leonard M.T."/>
            <person name="Dorr de Quadros P."/>
            <person name="Camargo F.A."/>
            <person name="Drew J.C."/>
            <person name="Farmerie W.G."/>
            <person name="Daroub S.H."/>
            <person name="Triplett E.W."/>
        </authorList>
    </citation>
    <scope>NUCLEOTIDE SEQUENCE [LARGE SCALE GENOMIC DNA]</scope>
    <source>
        <strain evidence="1 2">SR1</strain>
    </source>
</reference>
<protein>
    <submittedName>
        <fullName evidence="1">Uncharacterized protein</fullName>
    </submittedName>
</protein>
<gene>
    <name evidence="1" type="ORF">NTE_02531</name>
</gene>